<feature type="domain" description="Sulfatase N-terminal" evidence="1">
    <location>
        <begin position="55"/>
        <end position="346"/>
    </location>
</feature>
<name>A0A512B5P1_9BACT</name>
<dbReference type="Proteomes" id="UP000321532">
    <property type="component" value="Unassembled WGS sequence"/>
</dbReference>
<dbReference type="PANTHER" id="PTHR43751">
    <property type="entry name" value="SULFATASE"/>
    <property type="match status" value="1"/>
</dbReference>
<dbReference type="PANTHER" id="PTHR43751:SF1">
    <property type="entry name" value="SULFATASE ATSG-RELATED"/>
    <property type="match status" value="1"/>
</dbReference>
<dbReference type="EMBL" id="BJYS01000051">
    <property type="protein sequence ID" value="GEO07097.1"/>
    <property type="molecule type" value="Genomic_DNA"/>
</dbReference>
<dbReference type="CDD" id="cd16027">
    <property type="entry name" value="SGSH"/>
    <property type="match status" value="1"/>
</dbReference>
<evidence type="ECO:0000313" key="3">
    <source>
        <dbReference type="Proteomes" id="UP000321532"/>
    </source>
</evidence>
<dbReference type="Gene3D" id="3.40.720.10">
    <property type="entry name" value="Alkaline Phosphatase, subunit A"/>
    <property type="match status" value="1"/>
</dbReference>
<reference evidence="2 3" key="1">
    <citation type="submission" date="2019-07" db="EMBL/GenBank/DDBJ databases">
        <title>Whole genome shotgun sequence of Adhaeribacter aerolatus NBRC 106133.</title>
        <authorList>
            <person name="Hosoyama A."/>
            <person name="Uohara A."/>
            <person name="Ohji S."/>
            <person name="Ichikawa N."/>
        </authorList>
    </citation>
    <scope>NUCLEOTIDE SEQUENCE [LARGE SCALE GENOMIC DNA]</scope>
    <source>
        <strain evidence="2 3">NBRC 106133</strain>
    </source>
</reference>
<dbReference type="SUPFAM" id="SSF53649">
    <property type="entry name" value="Alkaline phosphatase-like"/>
    <property type="match status" value="1"/>
</dbReference>
<gene>
    <name evidence="2" type="ORF">AAE02nite_47610</name>
</gene>
<keyword evidence="3" id="KW-1185">Reference proteome</keyword>
<dbReference type="Pfam" id="PF00884">
    <property type="entry name" value="Sulfatase"/>
    <property type="match status" value="1"/>
</dbReference>
<evidence type="ECO:0000313" key="2">
    <source>
        <dbReference type="EMBL" id="GEO07097.1"/>
    </source>
</evidence>
<proteinExistence type="predicted"/>
<protein>
    <submittedName>
        <fullName evidence="2">Heparan N-sulfatase</fullName>
    </submittedName>
</protein>
<dbReference type="AlphaFoldDB" id="A0A512B5P1"/>
<comment type="caution">
    <text evidence="2">The sequence shown here is derived from an EMBL/GenBank/DDBJ whole genome shotgun (WGS) entry which is preliminary data.</text>
</comment>
<dbReference type="InterPro" id="IPR017850">
    <property type="entry name" value="Alkaline_phosphatase_core_sf"/>
</dbReference>
<evidence type="ECO:0000259" key="1">
    <source>
        <dbReference type="Pfam" id="PF00884"/>
    </source>
</evidence>
<organism evidence="2 3">
    <name type="scientific">Adhaeribacter aerolatus</name>
    <dbReference type="NCBI Taxonomy" id="670289"/>
    <lineage>
        <taxon>Bacteria</taxon>
        <taxon>Pseudomonadati</taxon>
        <taxon>Bacteroidota</taxon>
        <taxon>Cytophagia</taxon>
        <taxon>Cytophagales</taxon>
        <taxon>Hymenobacteraceae</taxon>
        <taxon>Adhaeribacter</taxon>
    </lineage>
</organism>
<sequence>MALRGDKRINNQHYMRYKYFYKRLFWLVLLIPVLAAWQLKNKQQTTPAKQVAKRPNILFCIADDASLQHMSAYGMTNYVKTPNFDRIAREGLLFANAYTPNPKCAPSRAMILTGRNLWQLEEAGNHSPFWPAKFTSFVEALGKNGYQVGFTGKGWSPGDPGQVNGKPRQLTGPAYNEIKIAAPTKAISPVNYTANLAAFLDKKPKDQPFCFWYGGHEPHRAYAYGTGITLGKKKLSDVNNLPAFWPDNETVRNDVLDYAYEVEYYDQHIGQMLELLEKRGELENTIVVVTSDNGMPFPRVKGHIYEFANHLPLAIMWKNGIKNPGRKIQDYVSFVDFAPTFLELAGLKTNAANMQPMQGKSLQPIFASNKAGQVDTSRDHVLLGRERNDVGRPHDEGYPVRGIVKGDYYYVRNYEPERWPTGNPETGYLDTDGGPTKTEILKAKRNGGDTRTWDLAFGKRPAEELYRITKDPYCLTNLAADKNYSQIKESLHTQMEQELKSQQDPRMAGKGSVFDKYLYSEPKVRNFYERYTKGEAVKAGWVQESDFEKKPN</sequence>
<dbReference type="InterPro" id="IPR000917">
    <property type="entry name" value="Sulfatase_N"/>
</dbReference>
<accession>A0A512B5P1</accession>
<dbReference type="InterPro" id="IPR052701">
    <property type="entry name" value="GAG_Ulvan_Degrading_Sulfatases"/>
</dbReference>